<dbReference type="InterPro" id="IPR051044">
    <property type="entry name" value="MAG_DAG_Lipase"/>
</dbReference>
<dbReference type="InterPro" id="IPR022742">
    <property type="entry name" value="Hydrolase_4"/>
</dbReference>
<feature type="domain" description="Serine aminopeptidase S33" evidence="1">
    <location>
        <begin position="67"/>
        <end position="293"/>
    </location>
</feature>
<dbReference type="InterPro" id="IPR029058">
    <property type="entry name" value="AB_hydrolase_fold"/>
</dbReference>
<dbReference type="SUPFAM" id="SSF53474">
    <property type="entry name" value="alpha/beta-Hydrolases"/>
    <property type="match status" value="1"/>
</dbReference>
<dbReference type="EMBL" id="CP144914">
    <property type="protein sequence ID" value="WWD78549.1"/>
    <property type="molecule type" value="Genomic_DNA"/>
</dbReference>
<sequence>MVKKSSLYAGIENELNLEQINSHLKNRRLQHYLSFYEFDKTKFAAYRAGFTEVNIRKIFFQLFYSEENKGTILIVHGYLDHSGGLSRTVNVLLKEGYNVAAVDLPGHGMSQGEEGHISSFDEYAETVKKAYDLMKYYLPSGACFGLGHSTGAAVLFQAACNKWVLFDKLLLAAPLYLPLRWPALRGSMRLFGNIIPRQKRRFKRNSKDRQYHVFTKKDPLQAQWMYTEWLKALETWQLHINDCPLYRGDVYIIQGGKDTTVDWRKNLRFFRRKCSNLQVSFFPRARHQLLNEQRSLRKAVEHQLLNYLRR</sequence>
<evidence type="ECO:0000313" key="3">
    <source>
        <dbReference type="Proteomes" id="UP000321816"/>
    </source>
</evidence>
<keyword evidence="3" id="KW-1185">Reference proteome</keyword>
<evidence type="ECO:0000259" key="1">
    <source>
        <dbReference type="Pfam" id="PF12146"/>
    </source>
</evidence>
<dbReference type="GO" id="GO:0016787">
    <property type="term" value="F:hydrolase activity"/>
    <property type="evidence" value="ECO:0007669"/>
    <property type="project" value="UniProtKB-KW"/>
</dbReference>
<dbReference type="PANTHER" id="PTHR11614">
    <property type="entry name" value="PHOSPHOLIPASE-RELATED"/>
    <property type="match status" value="1"/>
</dbReference>
<organism evidence="2 3">
    <name type="scientific">Alkalicoccus halolimnae</name>
    <dbReference type="NCBI Taxonomy" id="1667239"/>
    <lineage>
        <taxon>Bacteria</taxon>
        <taxon>Bacillati</taxon>
        <taxon>Bacillota</taxon>
        <taxon>Bacilli</taxon>
        <taxon>Bacillales</taxon>
        <taxon>Bacillaceae</taxon>
        <taxon>Alkalicoccus</taxon>
    </lineage>
</organism>
<dbReference type="Proteomes" id="UP000321816">
    <property type="component" value="Chromosome"/>
</dbReference>
<name>A0A5C7FMR2_9BACI</name>
<keyword evidence="2" id="KW-0378">Hydrolase</keyword>
<evidence type="ECO:0000313" key="2">
    <source>
        <dbReference type="EMBL" id="WWD78549.1"/>
    </source>
</evidence>
<reference evidence="2 3" key="1">
    <citation type="submission" date="2024-01" db="EMBL/GenBank/DDBJ databases">
        <title>Complete Genome Sequence of Alkalicoccus halolimnae BZ-SZ-XJ29T, a Moderately Halophilic Bacterium Isolated from a Salt Lake.</title>
        <authorList>
            <person name="Zhao B."/>
        </authorList>
    </citation>
    <scope>NUCLEOTIDE SEQUENCE [LARGE SCALE GENOMIC DNA]</scope>
    <source>
        <strain evidence="2 3">BZ-SZ-XJ29</strain>
    </source>
</reference>
<gene>
    <name evidence="2" type="ORF">FTX54_008870</name>
</gene>
<accession>A0A5C7FMR2</accession>
<proteinExistence type="predicted"/>
<dbReference type="Pfam" id="PF12146">
    <property type="entry name" value="Hydrolase_4"/>
    <property type="match status" value="1"/>
</dbReference>
<dbReference type="Gene3D" id="3.40.50.1820">
    <property type="entry name" value="alpha/beta hydrolase"/>
    <property type="match status" value="1"/>
</dbReference>
<dbReference type="RefSeq" id="WP_147802247.1">
    <property type="nucleotide sequence ID" value="NZ_CP144914.1"/>
</dbReference>
<dbReference type="KEGG" id="ahal:FTX54_008870"/>
<dbReference type="AlphaFoldDB" id="A0A5C7FMR2"/>
<dbReference type="OrthoDB" id="5614837at2"/>
<protein>
    <submittedName>
        <fullName evidence="2">Alpha/beta fold hydrolase</fullName>
    </submittedName>
</protein>